<dbReference type="Proteomes" id="UP000000437">
    <property type="component" value="Chromosome 15"/>
</dbReference>
<reference evidence="2" key="1">
    <citation type="submission" date="2025-08" db="UniProtKB">
        <authorList>
            <consortium name="RefSeq"/>
        </authorList>
    </citation>
    <scope>IDENTIFICATION</scope>
    <source>
        <strain evidence="2">Tuebingen</strain>
        <tissue evidence="2">Fibroblasts and whole tissue</tissue>
    </source>
</reference>
<keyword evidence="1" id="KW-1185">Reference proteome</keyword>
<name>A0AC58H9N6_DANRE</name>
<proteinExistence type="predicted"/>
<evidence type="ECO:0000313" key="2">
    <source>
        <dbReference type="RefSeq" id="XP_073778697.1"/>
    </source>
</evidence>
<protein>
    <submittedName>
        <fullName evidence="2">Cerebellin 18 isoform X1</fullName>
    </submittedName>
</protein>
<sequence length="237" mass="25716">MKTLVCVWMMICLCCCAEAAASDLLRDSAVSWLGALPCGSWDCECAFSKLQGCCCVSSALDDLEQATFIRMMGLWDGLMRLNTQVQDITAGCKIAFTAAMLPMSGCFGPFTSNMSISYQSVSLNQGNGYNPALGVFTAPHAGLYSFSFTVYSKPGSSGERLYQKLQLVKDGTVLASSWEDNREDSEDSSSQTLLLQLRRGCQVYMELLSGRQICGDTQGLNTFSGFLIYPSSDELGN</sequence>
<evidence type="ECO:0000313" key="1">
    <source>
        <dbReference type="Proteomes" id="UP000000437"/>
    </source>
</evidence>
<gene>
    <name evidence="2" type="primary">cbln18</name>
</gene>
<organism evidence="1 2">
    <name type="scientific">Danio rerio</name>
    <name type="common">Zebrafish</name>
    <name type="synonym">Brachydanio rerio</name>
    <dbReference type="NCBI Taxonomy" id="7955"/>
    <lineage>
        <taxon>Eukaryota</taxon>
        <taxon>Metazoa</taxon>
        <taxon>Chordata</taxon>
        <taxon>Craniata</taxon>
        <taxon>Vertebrata</taxon>
        <taxon>Euteleostomi</taxon>
        <taxon>Actinopterygii</taxon>
        <taxon>Neopterygii</taxon>
        <taxon>Teleostei</taxon>
        <taxon>Ostariophysi</taxon>
        <taxon>Cypriniformes</taxon>
        <taxon>Danionidae</taxon>
        <taxon>Danioninae</taxon>
        <taxon>Danio</taxon>
    </lineage>
</organism>
<accession>A0AC58H9N6</accession>
<dbReference type="RefSeq" id="XP_073778697.1">
    <property type="nucleotide sequence ID" value="XM_073922596.1"/>
</dbReference>